<comment type="caution">
    <text evidence="1">The sequence shown here is derived from an EMBL/GenBank/DDBJ whole genome shotgun (WGS) entry which is preliminary data.</text>
</comment>
<proteinExistence type="predicted"/>
<evidence type="ECO:0000313" key="1">
    <source>
        <dbReference type="EMBL" id="KTB65405.1"/>
    </source>
</evidence>
<dbReference type="Proteomes" id="UP000053048">
    <property type="component" value="Unassembled WGS sequence"/>
</dbReference>
<protein>
    <submittedName>
        <fullName evidence="1">Uncharacterized protein</fullName>
    </submittedName>
</protein>
<evidence type="ECO:0000313" key="2">
    <source>
        <dbReference type="Proteomes" id="UP000053048"/>
    </source>
</evidence>
<dbReference type="EMBL" id="LKEJ01000121">
    <property type="protein sequence ID" value="KTB65405.1"/>
    <property type="molecule type" value="Genomic_DNA"/>
</dbReference>
<reference evidence="1 2" key="1">
    <citation type="submission" date="2015-09" db="EMBL/GenBank/DDBJ databases">
        <title>Genome sequence of ICMP 13104.</title>
        <authorList>
            <person name="Visnovsky S."/>
            <person name="Lu A."/>
            <person name="Panda P."/>
            <person name="Pitman A."/>
        </authorList>
    </citation>
    <scope>NUCLEOTIDE SEQUENCE [LARGE SCALE GENOMIC DNA]</scope>
    <source>
        <strain evidence="1 2">ICMP 13104</strain>
    </source>
</reference>
<accession>A0A0W0HWU0</accession>
<keyword evidence="2" id="KW-1185">Reference proteome</keyword>
<name>A0A0W0HWU0_PSEVI</name>
<organism evidence="1 2">
    <name type="scientific">Pseudomonas viridiflava ICMP 13104</name>
    <dbReference type="NCBI Taxonomy" id="1198305"/>
    <lineage>
        <taxon>Bacteria</taxon>
        <taxon>Pseudomonadati</taxon>
        <taxon>Pseudomonadota</taxon>
        <taxon>Gammaproteobacteria</taxon>
        <taxon>Pseudomonadales</taxon>
        <taxon>Pseudomonadaceae</taxon>
        <taxon>Pseudomonas</taxon>
    </lineage>
</organism>
<gene>
    <name evidence="1" type="ORF">AO067_23455</name>
</gene>
<sequence length="280" mass="29571">MTIEHLAYGVAVKKNADIKNLTDQVHLAQNRVTQQQAIVDSLQAKANAFTTRLGQATNTQASTLANYNLARSAMYSVTSLESNFKIALGQARAATEHAAMVSEKMANLIGKLIFSVEIINKVTLLINKQRVSNIQIPASMATFMAKATSDANNAVALTLTALQSCYAAESTLLDSLGGITLAARQAGDLDDSPHAGGKDQPAASPAEASRLNLSARGNGVVQLLKQAHENAVLNYNNALTNNDEVVNQLTQAQSRLAYYLMKLTSSKSGLNAANAAALAA</sequence>
<dbReference type="AlphaFoldDB" id="A0A0W0HWU0"/>